<comment type="caution">
    <text evidence="1">The sequence shown here is derived from an EMBL/GenBank/DDBJ whole genome shotgun (WGS) entry which is preliminary data.</text>
</comment>
<reference evidence="1 2" key="1">
    <citation type="submission" date="2023-08" db="EMBL/GenBank/DDBJ databases">
        <title>Implementing the SeqCode for naming new Mesorhizobium species isolated from Vachellia karroo root nodules.</title>
        <authorList>
            <person name="Van Lill M."/>
        </authorList>
    </citation>
    <scope>NUCLEOTIDE SEQUENCE [LARGE SCALE GENOMIC DNA]</scope>
    <source>
        <strain evidence="1 2">VK23A</strain>
    </source>
</reference>
<proteinExistence type="predicted"/>
<evidence type="ECO:0000313" key="1">
    <source>
        <dbReference type="EMBL" id="MDX8472754.1"/>
    </source>
</evidence>
<dbReference type="Proteomes" id="UP001271780">
    <property type="component" value="Unassembled WGS sequence"/>
</dbReference>
<dbReference type="EMBL" id="JAVIIZ010000005">
    <property type="protein sequence ID" value="MDX8472754.1"/>
    <property type="molecule type" value="Genomic_DNA"/>
</dbReference>
<accession>A0ABU4XD90</accession>
<organism evidence="1 2">
    <name type="scientific">Mesorhizobium dulcispinae</name>
    <dbReference type="NCBI Taxonomy" id="3072316"/>
    <lineage>
        <taxon>Bacteria</taxon>
        <taxon>Pseudomonadati</taxon>
        <taxon>Pseudomonadota</taxon>
        <taxon>Alphaproteobacteria</taxon>
        <taxon>Hyphomicrobiales</taxon>
        <taxon>Phyllobacteriaceae</taxon>
        <taxon>Mesorhizobium</taxon>
    </lineage>
</organism>
<evidence type="ECO:0000313" key="2">
    <source>
        <dbReference type="Proteomes" id="UP001271780"/>
    </source>
</evidence>
<sequence>MSDDYHRPTLTFPNGAYNATQVRLYGIEADIGISFPGQASEISDTNIYVQTADDVDADERDINAAKELLNKATSNKARRGIILGRDKYSPIPIRASFSIKLDMKELGIAVVTASTHTYILGSKPEKELSCGLMVGYAYEGHTYDLPKPKIMLVNKLPEWEIPKDDSDYKLKEDEGYAVWIVDKLDQCVEIEMNQGFVEQLVLEANLPGKRSPTMYAARQALGHRSGRLTE</sequence>
<gene>
    <name evidence="1" type="ORF">RFM27_11785</name>
</gene>
<keyword evidence="2" id="KW-1185">Reference proteome</keyword>
<dbReference type="RefSeq" id="WP_320261725.1">
    <property type="nucleotide sequence ID" value="NZ_JAVIIX010000002.1"/>
</dbReference>
<protein>
    <submittedName>
        <fullName evidence="1">Uncharacterized protein</fullName>
    </submittedName>
</protein>
<name>A0ABU4XD90_9HYPH</name>